<evidence type="ECO:0000256" key="6">
    <source>
        <dbReference type="SAM" id="Phobius"/>
    </source>
</evidence>
<dbReference type="PANTHER" id="PTHR47955">
    <property type="entry name" value="CYTOCHROME P450 FAMILY 71 PROTEIN"/>
    <property type="match status" value="1"/>
</dbReference>
<feature type="binding site" description="axial binding residue" evidence="4">
    <location>
        <position position="443"/>
    </location>
    <ligand>
        <name>heme</name>
        <dbReference type="ChEBI" id="CHEBI:30413"/>
    </ligand>
    <ligandPart>
        <name>Fe</name>
        <dbReference type="ChEBI" id="CHEBI:18248"/>
    </ligandPart>
</feature>
<evidence type="ECO:0000256" key="1">
    <source>
        <dbReference type="ARBA" id="ARBA00010617"/>
    </source>
</evidence>
<dbReference type="Pfam" id="PF00067">
    <property type="entry name" value="p450"/>
    <property type="match status" value="1"/>
</dbReference>
<dbReference type="InterPro" id="IPR036396">
    <property type="entry name" value="Cyt_P450_sf"/>
</dbReference>
<dbReference type="GO" id="GO:0016705">
    <property type="term" value="F:oxidoreductase activity, acting on paired donors, with incorporation or reduction of molecular oxygen"/>
    <property type="evidence" value="ECO:0007669"/>
    <property type="project" value="InterPro"/>
</dbReference>
<keyword evidence="8" id="KW-1185">Reference proteome</keyword>
<accession>A0AAV9F1Y0</accession>
<keyword evidence="6" id="KW-0472">Membrane</keyword>
<name>A0AAV9F1Y0_ACOCL</name>
<dbReference type="PROSITE" id="PS00086">
    <property type="entry name" value="CYTOCHROME_P450"/>
    <property type="match status" value="1"/>
</dbReference>
<dbReference type="GO" id="GO:0020037">
    <property type="term" value="F:heme binding"/>
    <property type="evidence" value="ECO:0007669"/>
    <property type="project" value="InterPro"/>
</dbReference>
<dbReference type="CDD" id="cd11072">
    <property type="entry name" value="CYP71-like"/>
    <property type="match status" value="1"/>
</dbReference>
<dbReference type="PRINTS" id="PR00463">
    <property type="entry name" value="EP450I"/>
</dbReference>
<evidence type="ECO:0000256" key="2">
    <source>
        <dbReference type="ARBA" id="ARBA00022723"/>
    </source>
</evidence>
<dbReference type="Proteomes" id="UP001180020">
    <property type="component" value="Unassembled WGS sequence"/>
</dbReference>
<evidence type="ECO:0000313" key="7">
    <source>
        <dbReference type="EMBL" id="KAK1319766.1"/>
    </source>
</evidence>
<sequence>MEDSGILSNNLLFLILLISIPLFLLKRSLTKKPNLPPSPLKLPIIGHLHLIGPSPHQSLHDLSKKYGPLMYLQLGQVPTLVVSSPEYAQEILKTQDRVFASRPALKVPQLLLYGARDITFSPYGEFWRQVRKITTVHLLSSKRVKSYRVVREESVALMIQSIRNASGLVNLSDILYAFTTSIIARVTFGKEFLRPGVTKRIHGLVNENMKLMSGLHLEDCFPGHNWLDFFTGLSGRIAKNFHGWDSLFEEAIEDHIRAEGTVVDKGERDFVDVLLGLQMDENTKDDVSLTREDMKAILEDMFAAGTDTTFILLEWAMAELIKNPNAMNKAKEEIIQIMKGKSAIDEDDIDHMMYLRAIIKEALRLHPPAPLSIPHESMEDTMIKNYKIPACTRIILNIWSIGRNTNYWESPDLFLPERFIDNSLDYKGNDFQFIPFGGGRRICPAIQFAIIDVELALANLIHHFEWKWPSGLEDMDMSESPGLTTPMKSKLLVLATPSKLVKDLK</sequence>
<dbReference type="FunFam" id="1.10.630.10:FF:000011">
    <property type="entry name" value="Cytochrome P450 83B1"/>
    <property type="match status" value="1"/>
</dbReference>
<keyword evidence="5" id="KW-0560">Oxidoreductase</keyword>
<proteinExistence type="inferred from homology"/>
<protein>
    <submittedName>
        <fullName evidence="7">Premnaspirodiene oxygenase</fullName>
    </submittedName>
</protein>
<keyword evidence="6" id="KW-0812">Transmembrane</keyword>
<comment type="similarity">
    <text evidence="1 5">Belongs to the cytochrome P450 family.</text>
</comment>
<keyword evidence="5" id="KW-0503">Monooxygenase</keyword>
<gene>
    <name evidence="7" type="primary">CYP71D55</name>
    <name evidence="7" type="ORF">QJS10_CPB04g01575</name>
</gene>
<dbReference type="InterPro" id="IPR002401">
    <property type="entry name" value="Cyt_P450_E_grp-I"/>
</dbReference>
<keyword evidence="4 5" id="KW-0349">Heme</keyword>
<reference evidence="7" key="2">
    <citation type="submission" date="2023-06" db="EMBL/GenBank/DDBJ databases">
        <authorList>
            <person name="Ma L."/>
            <person name="Liu K.-W."/>
            <person name="Li Z."/>
            <person name="Hsiao Y.-Y."/>
            <person name="Qi Y."/>
            <person name="Fu T."/>
            <person name="Tang G."/>
            <person name="Zhang D."/>
            <person name="Sun W.-H."/>
            <person name="Liu D.-K."/>
            <person name="Li Y."/>
            <person name="Chen G.-Z."/>
            <person name="Liu X.-D."/>
            <person name="Liao X.-Y."/>
            <person name="Jiang Y.-T."/>
            <person name="Yu X."/>
            <person name="Hao Y."/>
            <person name="Huang J."/>
            <person name="Zhao X.-W."/>
            <person name="Ke S."/>
            <person name="Chen Y.-Y."/>
            <person name="Wu W.-L."/>
            <person name="Hsu J.-L."/>
            <person name="Lin Y.-F."/>
            <person name="Huang M.-D."/>
            <person name="Li C.-Y."/>
            <person name="Huang L."/>
            <person name="Wang Z.-W."/>
            <person name="Zhao X."/>
            <person name="Zhong W.-Y."/>
            <person name="Peng D.-H."/>
            <person name="Ahmad S."/>
            <person name="Lan S."/>
            <person name="Zhang J.-S."/>
            <person name="Tsai W.-C."/>
            <person name="Van De Peer Y."/>
            <person name="Liu Z.-J."/>
        </authorList>
    </citation>
    <scope>NUCLEOTIDE SEQUENCE</scope>
    <source>
        <strain evidence="7">CP</strain>
        <tissue evidence="7">Leaves</tissue>
    </source>
</reference>
<evidence type="ECO:0000313" key="8">
    <source>
        <dbReference type="Proteomes" id="UP001180020"/>
    </source>
</evidence>
<dbReference type="GO" id="GO:0004497">
    <property type="term" value="F:monooxygenase activity"/>
    <property type="evidence" value="ECO:0007669"/>
    <property type="project" value="UniProtKB-KW"/>
</dbReference>
<dbReference type="InterPro" id="IPR017972">
    <property type="entry name" value="Cyt_P450_CS"/>
</dbReference>
<feature type="transmembrane region" description="Helical" evidence="6">
    <location>
        <begin position="6"/>
        <end position="25"/>
    </location>
</feature>
<evidence type="ECO:0000256" key="5">
    <source>
        <dbReference type="RuleBase" id="RU000461"/>
    </source>
</evidence>
<evidence type="ECO:0000256" key="3">
    <source>
        <dbReference type="ARBA" id="ARBA00023004"/>
    </source>
</evidence>
<keyword evidence="3 4" id="KW-0408">Iron</keyword>
<dbReference type="PANTHER" id="PTHR47955:SF14">
    <property type="entry name" value="OS01G0543600 PROTEIN"/>
    <property type="match status" value="1"/>
</dbReference>
<evidence type="ECO:0000256" key="4">
    <source>
        <dbReference type="PIRSR" id="PIRSR602401-1"/>
    </source>
</evidence>
<dbReference type="SUPFAM" id="SSF48264">
    <property type="entry name" value="Cytochrome P450"/>
    <property type="match status" value="1"/>
</dbReference>
<keyword evidence="2 4" id="KW-0479">Metal-binding</keyword>
<dbReference type="AlphaFoldDB" id="A0AAV9F1Y0"/>
<dbReference type="GO" id="GO:0005506">
    <property type="term" value="F:iron ion binding"/>
    <property type="evidence" value="ECO:0007669"/>
    <property type="project" value="InterPro"/>
</dbReference>
<comment type="caution">
    <text evidence="7">The sequence shown here is derived from an EMBL/GenBank/DDBJ whole genome shotgun (WGS) entry which is preliminary data.</text>
</comment>
<dbReference type="PRINTS" id="PR00385">
    <property type="entry name" value="P450"/>
</dbReference>
<reference evidence="7" key="1">
    <citation type="journal article" date="2023" name="Nat. Commun.">
        <title>Diploid and tetraploid genomes of Acorus and the evolution of monocots.</title>
        <authorList>
            <person name="Ma L."/>
            <person name="Liu K.W."/>
            <person name="Li Z."/>
            <person name="Hsiao Y.Y."/>
            <person name="Qi Y."/>
            <person name="Fu T."/>
            <person name="Tang G.D."/>
            <person name="Zhang D."/>
            <person name="Sun W.H."/>
            <person name="Liu D.K."/>
            <person name="Li Y."/>
            <person name="Chen G.Z."/>
            <person name="Liu X.D."/>
            <person name="Liao X.Y."/>
            <person name="Jiang Y.T."/>
            <person name="Yu X."/>
            <person name="Hao Y."/>
            <person name="Huang J."/>
            <person name="Zhao X.W."/>
            <person name="Ke S."/>
            <person name="Chen Y.Y."/>
            <person name="Wu W.L."/>
            <person name="Hsu J.L."/>
            <person name="Lin Y.F."/>
            <person name="Huang M.D."/>
            <person name="Li C.Y."/>
            <person name="Huang L."/>
            <person name="Wang Z.W."/>
            <person name="Zhao X."/>
            <person name="Zhong W.Y."/>
            <person name="Peng D.H."/>
            <person name="Ahmad S."/>
            <person name="Lan S."/>
            <person name="Zhang J.S."/>
            <person name="Tsai W.C."/>
            <person name="Van de Peer Y."/>
            <person name="Liu Z.J."/>
        </authorList>
    </citation>
    <scope>NUCLEOTIDE SEQUENCE</scope>
    <source>
        <strain evidence="7">CP</strain>
    </source>
</reference>
<dbReference type="Gene3D" id="1.10.630.10">
    <property type="entry name" value="Cytochrome P450"/>
    <property type="match status" value="1"/>
</dbReference>
<keyword evidence="6" id="KW-1133">Transmembrane helix</keyword>
<dbReference type="EMBL" id="JAUJYO010000004">
    <property type="protein sequence ID" value="KAK1319766.1"/>
    <property type="molecule type" value="Genomic_DNA"/>
</dbReference>
<comment type="cofactor">
    <cofactor evidence="4">
        <name>heme</name>
        <dbReference type="ChEBI" id="CHEBI:30413"/>
    </cofactor>
</comment>
<dbReference type="InterPro" id="IPR001128">
    <property type="entry name" value="Cyt_P450"/>
</dbReference>
<organism evidence="7 8">
    <name type="scientific">Acorus calamus</name>
    <name type="common">Sweet flag</name>
    <dbReference type="NCBI Taxonomy" id="4465"/>
    <lineage>
        <taxon>Eukaryota</taxon>
        <taxon>Viridiplantae</taxon>
        <taxon>Streptophyta</taxon>
        <taxon>Embryophyta</taxon>
        <taxon>Tracheophyta</taxon>
        <taxon>Spermatophyta</taxon>
        <taxon>Magnoliopsida</taxon>
        <taxon>Liliopsida</taxon>
        <taxon>Acoraceae</taxon>
        <taxon>Acorus</taxon>
    </lineage>
</organism>